<protein>
    <submittedName>
        <fullName evidence="1">Uncharacterized protein</fullName>
    </submittedName>
</protein>
<sequence length="29" mass="3408">MRNQPLFDYGRVYILQNKLLIASVVPCQK</sequence>
<dbReference type="EMBL" id="GBRH01231605">
    <property type="protein sequence ID" value="JAD66290.1"/>
    <property type="molecule type" value="Transcribed_RNA"/>
</dbReference>
<accession>A0A0A9BYQ3</accession>
<name>A0A0A9BYQ3_ARUDO</name>
<reference evidence="1" key="2">
    <citation type="journal article" date="2015" name="Data Brief">
        <title>Shoot transcriptome of the giant reed, Arundo donax.</title>
        <authorList>
            <person name="Barrero R.A."/>
            <person name="Guerrero F.D."/>
            <person name="Moolhuijzen P."/>
            <person name="Goolsby J.A."/>
            <person name="Tidwell J."/>
            <person name="Bellgard S.E."/>
            <person name="Bellgard M.I."/>
        </authorList>
    </citation>
    <scope>NUCLEOTIDE SEQUENCE</scope>
    <source>
        <tissue evidence="1">Shoot tissue taken approximately 20 cm above the soil surface</tissue>
    </source>
</reference>
<organism evidence="1">
    <name type="scientific">Arundo donax</name>
    <name type="common">Giant reed</name>
    <name type="synonym">Donax arundinaceus</name>
    <dbReference type="NCBI Taxonomy" id="35708"/>
    <lineage>
        <taxon>Eukaryota</taxon>
        <taxon>Viridiplantae</taxon>
        <taxon>Streptophyta</taxon>
        <taxon>Embryophyta</taxon>
        <taxon>Tracheophyta</taxon>
        <taxon>Spermatophyta</taxon>
        <taxon>Magnoliopsida</taxon>
        <taxon>Liliopsida</taxon>
        <taxon>Poales</taxon>
        <taxon>Poaceae</taxon>
        <taxon>PACMAD clade</taxon>
        <taxon>Arundinoideae</taxon>
        <taxon>Arundineae</taxon>
        <taxon>Arundo</taxon>
    </lineage>
</organism>
<reference evidence="1" key="1">
    <citation type="submission" date="2014-09" db="EMBL/GenBank/DDBJ databases">
        <authorList>
            <person name="Magalhaes I.L.F."/>
            <person name="Oliveira U."/>
            <person name="Santos F.R."/>
            <person name="Vidigal T.H.D.A."/>
            <person name="Brescovit A.D."/>
            <person name="Santos A.J."/>
        </authorList>
    </citation>
    <scope>NUCLEOTIDE SEQUENCE</scope>
    <source>
        <tissue evidence="1">Shoot tissue taken approximately 20 cm above the soil surface</tissue>
    </source>
</reference>
<dbReference type="AlphaFoldDB" id="A0A0A9BYQ3"/>
<proteinExistence type="predicted"/>
<evidence type="ECO:0000313" key="1">
    <source>
        <dbReference type="EMBL" id="JAD66290.1"/>
    </source>
</evidence>